<reference evidence="3" key="2">
    <citation type="submission" date="2016-10" db="EMBL/GenBank/DDBJ databases">
        <authorList>
            <person name="Varghese N."/>
        </authorList>
    </citation>
    <scope>NUCLEOTIDE SEQUENCE [LARGE SCALE GENOMIC DNA]</scope>
    <source>
        <strain evidence="3">DSM 12489</strain>
    </source>
</reference>
<dbReference type="Pfam" id="PF13242">
    <property type="entry name" value="Hydrolase_like"/>
    <property type="match status" value="1"/>
</dbReference>
<dbReference type="InterPro" id="IPR023214">
    <property type="entry name" value="HAD_sf"/>
</dbReference>
<evidence type="ECO:0000313" key="3">
    <source>
        <dbReference type="Proteomes" id="UP000182589"/>
    </source>
</evidence>
<dbReference type="InterPro" id="IPR006357">
    <property type="entry name" value="HAD-SF_hydro_IIA"/>
</dbReference>
<dbReference type="GO" id="GO:0005737">
    <property type="term" value="C:cytoplasm"/>
    <property type="evidence" value="ECO:0007669"/>
    <property type="project" value="TreeGrafter"/>
</dbReference>
<dbReference type="Proteomes" id="UP000182589">
    <property type="component" value="Unassembled WGS sequence"/>
</dbReference>
<dbReference type="STRING" id="89784.SAMN04489725_105185"/>
<dbReference type="InterPro" id="IPR036412">
    <property type="entry name" value="HAD-like_sf"/>
</dbReference>
<gene>
    <name evidence="1" type="primary">nagD</name>
    <name evidence="1" type="ORF">Heshes_15440</name>
    <name evidence="2" type="ORF">SAMN04489725_105185</name>
</gene>
<dbReference type="Pfam" id="PF13344">
    <property type="entry name" value="Hydrolase_6"/>
    <property type="match status" value="1"/>
</dbReference>
<organism evidence="2 3">
    <name type="scientific">Alicyclobacillus hesperidum</name>
    <dbReference type="NCBI Taxonomy" id="89784"/>
    <lineage>
        <taxon>Bacteria</taxon>
        <taxon>Bacillati</taxon>
        <taxon>Bacillota</taxon>
        <taxon>Bacilli</taxon>
        <taxon>Bacillales</taxon>
        <taxon>Alicyclobacillaceae</taxon>
        <taxon>Alicyclobacillus</taxon>
    </lineage>
</organism>
<reference evidence="2" key="1">
    <citation type="submission" date="2016-10" db="EMBL/GenBank/DDBJ databases">
        <authorList>
            <person name="de Groot N.N."/>
        </authorList>
    </citation>
    <scope>NUCLEOTIDE SEQUENCE [LARGE SCALE GENOMIC DNA]</scope>
    <source>
        <strain evidence="2">DSM 12489</strain>
    </source>
</reference>
<dbReference type="PANTHER" id="PTHR19288">
    <property type="entry name" value="4-NITROPHENYLPHOSPHATASE-RELATED"/>
    <property type="match status" value="1"/>
</dbReference>
<sequence>MAGQPLQFDMSTLCKGGSFELALLDLDGTLWRGSDVIEGAPEFVERLRHSGIRPVFFTNNSSRTPEAVVAALQRMGFTASVDEVCTSAQAAADAVSQRVPQSGAIVAYVGGEGLREALRKAGFDARRADGKDIREPWVKLAQAAAVGLDPSVTYGDLAVVSRIAYRVGWFALTNPDVRLPVEDGFMPGNGAIGAFVAAASSAEVVVTGKPDPSFVRYALSRYGVPVDRAFIVGDNLHTDILAGNQIGVYSVFVRSGISGEPKDGDPQPDLIVDSVANLFRQNA</sequence>
<dbReference type="Proteomes" id="UP001157137">
    <property type="component" value="Unassembled WGS sequence"/>
</dbReference>
<dbReference type="RefSeq" id="WP_006446756.1">
    <property type="nucleotide sequence ID" value="NZ_BSRA01000007.1"/>
</dbReference>
<dbReference type="EMBL" id="FNOJ01000005">
    <property type="protein sequence ID" value="SDW41951.1"/>
    <property type="molecule type" value="Genomic_DNA"/>
</dbReference>
<proteinExistence type="predicted"/>
<dbReference type="NCBIfam" id="TIGR01460">
    <property type="entry name" value="HAD-SF-IIA"/>
    <property type="match status" value="1"/>
</dbReference>
<evidence type="ECO:0000313" key="2">
    <source>
        <dbReference type="EMBL" id="SDW41951.1"/>
    </source>
</evidence>
<dbReference type="EMBL" id="BSRA01000007">
    <property type="protein sequence ID" value="GLV13860.1"/>
    <property type="molecule type" value="Genomic_DNA"/>
</dbReference>
<evidence type="ECO:0000313" key="1">
    <source>
        <dbReference type="EMBL" id="GLV13860.1"/>
    </source>
</evidence>
<accession>A0A1H2TDG8</accession>
<dbReference type="AlphaFoldDB" id="A0A1H2TDG8"/>
<reference evidence="1" key="3">
    <citation type="submission" date="2023-02" db="EMBL/GenBank/DDBJ databases">
        <title>Proposal of a novel subspecies: Alicyclobacillus hesperidum subspecies aegle.</title>
        <authorList>
            <person name="Goto K."/>
            <person name="Fujii T."/>
            <person name="Yasui K."/>
            <person name="Mochida K."/>
            <person name="Kato-Tanaka Y."/>
            <person name="Morohoshi S."/>
            <person name="An S.Y."/>
            <person name="Kasai H."/>
            <person name="Yokota A."/>
        </authorList>
    </citation>
    <scope>NUCLEOTIDE SEQUENCE</scope>
    <source>
        <strain evidence="1">DSM 12766</strain>
    </source>
</reference>
<dbReference type="GO" id="GO:0016791">
    <property type="term" value="F:phosphatase activity"/>
    <property type="evidence" value="ECO:0007669"/>
    <property type="project" value="TreeGrafter"/>
</dbReference>
<keyword evidence="3" id="KW-1185">Reference proteome</keyword>
<dbReference type="SUPFAM" id="SSF56784">
    <property type="entry name" value="HAD-like"/>
    <property type="match status" value="1"/>
</dbReference>
<dbReference type="PANTHER" id="PTHR19288:SF46">
    <property type="entry name" value="HALOACID DEHALOGENASE-LIKE HYDROLASE DOMAIN-CONTAINING PROTEIN 2"/>
    <property type="match status" value="1"/>
</dbReference>
<dbReference type="Gene3D" id="3.40.50.1000">
    <property type="entry name" value="HAD superfamily/HAD-like"/>
    <property type="match status" value="2"/>
</dbReference>
<name>A0A1H2TDG8_9BACL</name>
<protein>
    <submittedName>
        <fullName evidence="2">4-nitrophenyl phosphatase</fullName>
    </submittedName>
    <submittedName>
        <fullName evidence="1">Acid sugar phosphatase</fullName>
    </submittedName>
</protein>